<name>A0A0F9LBI5_9ZZZZ</name>
<organism evidence="1">
    <name type="scientific">marine sediment metagenome</name>
    <dbReference type="NCBI Taxonomy" id="412755"/>
    <lineage>
        <taxon>unclassified sequences</taxon>
        <taxon>metagenomes</taxon>
        <taxon>ecological metagenomes</taxon>
    </lineage>
</organism>
<reference evidence="1" key="1">
    <citation type="journal article" date="2015" name="Nature">
        <title>Complex archaea that bridge the gap between prokaryotes and eukaryotes.</title>
        <authorList>
            <person name="Spang A."/>
            <person name="Saw J.H."/>
            <person name="Jorgensen S.L."/>
            <person name="Zaremba-Niedzwiedzka K."/>
            <person name="Martijn J."/>
            <person name="Lind A.E."/>
            <person name="van Eijk R."/>
            <person name="Schleper C."/>
            <person name="Guy L."/>
            <person name="Ettema T.J."/>
        </authorList>
    </citation>
    <scope>NUCLEOTIDE SEQUENCE</scope>
</reference>
<protein>
    <recommendedName>
        <fullName evidence="2">ClpX-type ZB domain-containing protein</fullName>
    </recommendedName>
</protein>
<gene>
    <name evidence="1" type="ORF">LCGC14_1531900</name>
</gene>
<evidence type="ECO:0008006" key="2">
    <source>
        <dbReference type="Google" id="ProtNLM"/>
    </source>
</evidence>
<sequence>MAKRIWVRGLCGVCHRIRKVTAIIGHTHVMCRDCATVCNAIGIFG</sequence>
<comment type="caution">
    <text evidence="1">The sequence shown here is derived from an EMBL/GenBank/DDBJ whole genome shotgun (WGS) entry which is preliminary data.</text>
</comment>
<dbReference type="AlphaFoldDB" id="A0A0F9LBI5"/>
<evidence type="ECO:0000313" key="1">
    <source>
        <dbReference type="EMBL" id="KKM61430.1"/>
    </source>
</evidence>
<accession>A0A0F9LBI5</accession>
<dbReference type="EMBL" id="LAZR01011486">
    <property type="protein sequence ID" value="KKM61430.1"/>
    <property type="molecule type" value="Genomic_DNA"/>
</dbReference>
<proteinExistence type="predicted"/>